<dbReference type="SUPFAM" id="SSF56281">
    <property type="entry name" value="Metallo-hydrolase/oxidoreductase"/>
    <property type="match status" value="1"/>
</dbReference>
<evidence type="ECO:0000259" key="1">
    <source>
        <dbReference type="Pfam" id="PF12706"/>
    </source>
</evidence>
<dbReference type="CDD" id="cd16279">
    <property type="entry name" value="metallo-hydrolase-like_MBL-fold"/>
    <property type="match status" value="1"/>
</dbReference>
<protein>
    <submittedName>
        <fullName evidence="2">MBL fold metallo-hydrolase</fullName>
    </submittedName>
</protein>
<dbReference type="InterPro" id="IPR001279">
    <property type="entry name" value="Metallo-B-lactamas"/>
</dbReference>
<dbReference type="KEGG" id="tper:IWA51_09420"/>
<name>A0A7T3RCH5_9SPIR</name>
<dbReference type="RefSeq" id="WP_198442221.1">
    <property type="nucleotide sequence ID" value="NZ_CBCSHE010000009.1"/>
</dbReference>
<keyword evidence="3" id="KW-1185">Reference proteome</keyword>
<reference evidence="2 3" key="1">
    <citation type="submission" date="2020-11" db="EMBL/GenBank/DDBJ databases">
        <title>Treponema Peruensis nv. sp., first commensal Treponema isolated from human feces.</title>
        <authorList>
            <person name="Belkhou C."/>
            <person name="Raes J."/>
        </authorList>
    </citation>
    <scope>NUCLEOTIDE SEQUENCE [LARGE SCALE GENOMIC DNA]</scope>
    <source>
        <strain evidence="2 3">RCC2812</strain>
    </source>
</reference>
<dbReference type="InterPro" id="IPR036866">
    <property type="entry name" value="RibonucZ/Hydroxyglut_hydro"/>
</dbReference>
<dbReference type="Gene3D" id="3.60.15.10">
    <property type="entry name" value="Ribonuclease Z/Hydroxyacylglutathione hydrolase-like"/>
    <property type="match status" value="1"/>
</dbReference>
<dbReference type="PANTHER" id="PTHR42663:SF6">
    <property type="entry name" value="HYDROLASE C777.06C-RELATED"/>
    <property type="match status" value="1"/>
</dbReference>
<sequence length="295" mass="32550">MKMILMGTGTSHGIPVIGCDCAVCRSDDVRDKRLRCSLYVSEPASVVIDTGPEFRIQALRCGIKRLDAVLLTHSHADHLHGIDDLRVFSHTKSVDPSFNGECETFGEGLPIYANSQTVNDIENRFDYVFNPVVEGGGKPKLCMKSFSGKSEPLYVGNLRIIPLPIMHGNLEVSGYLLTEEKDGCRKSAAYLTDCNFIPEETFRIIGEQAGQLVHVIIDGLRVEPHSTHFSFEQALEAAERIGAENTWLTHITHNMSHTDIKKYVDSVLDNFPALKKSVSDGGRVGPAFDGLELSF</sequence>
<dbReference type="Pfam" id="PF12706">
    <property type="entry name" value="Lactamase_B_2"/>
    <property type="match status" value="1"/>
</dbReference>
<keyword evidence="2" id="KW-0378">Hydrolase</keyword>
<dbReference type="GO" id="GO:0016787">
    <property type="term" value="F:hydrolase activity"/>
    <property type="evidence" value="ECO:0007669"/>
    <property type="project" value="UniProtKB-KW"/>
</dbReference>
<accession>A0A7T3RCH5</accession>
<dbReference type="PANTHER" id="PTHR42663">
    <property type="entry name" value="HYDROLASE C777.06C-RELATED-RELATED"/>
    <property type="match status" value="1"/>
</dbReference>
<gene>
    <name evidence="2" type="ORF">IWA51_09420</name>
</gene>
<organism evidence="2 3">
    <name type="scientific">Treponema peruense</name>
    <dbReference type="NCBI Taxonomy" id="2787628"/>
    <lineage>
        <taxon>Bacteria</taxon>
        <taxon>Pseudomonadati</taxon>
        <taxon>Spirochaetota</taxon>
        <taxon>Spirochaetia</taxon>
        <taxon>Spirochaetales</taxon>
        <taxon>Treponemataceae</taxon>
        <taxon>Treponema</taxon>
    </lineage>
</organism>
<feature type="domain" description="Metallo-beta-lactamase" evidence="1">
    <location>
        <begin position="46"/>
        <end position="251"/>
    </location>
</feature>
<dbReference type="Proteomes" id="UP000595224">
    <property type="component" value="Chromosome"/>
</dbReference>
<dbReference type="AlphaFoldDB" id="A0A7T3RCH5"/>
<evidence type="ECO:0000313" key="2">
    <source>
        <dbReference type="EMBL" id="QQA00482.1"/>
    </source>
</evidence>
<evidence type="ECO:0000313" key="3">
    <source>
        <dbReference type="Proteomes" id="UP000595224"/>
    </source>
</evidence>
<dbReference type="EMBL" id="CP064936">
    <property type="protein sequence ID" value="QQA00482.1"/>
    <property type="molecule type" value="Genomic_DNA"/>
</dbReference>
<proteinExistence type="predicted"/>